<dbReference type="EMBL" id="CP007711">
    <property type="protein sequence ID" value="AIV03518.1"/>
    <property type="molecule type" value="Genomic_DNA"/>
</dbReference>
<sequence>MTFSLLTHKLGNSLLVTSPLTRSISLTVTLAFPAPTLTVNPLK</sequence>
<dbReference type="AlphaFoldDB" id="A0A097SSE7"/>
<proteinExistence type="predicted"/>
<keyword evidence="2" id="KW-1185">Reference proteome</keyword>
<protein>
    <submittedName>
        <fullName evidence="1">Uncharacterized protein</fullName>
    </submittedName>
</protein>
<reference evidence="1 2" key="1">
    <citation type="journal article" date="2014" name="PLoS ONE">
        <title>An emerging Mycoplasma associated with trichomoniasis, vaginal infection and disease.</title>
        <authorList>
            <consortium name="Vaginal Microbiome Consortium"/>
            <person name="Fettweis J.M."/>
            <person name="Serrano M.G."/>
            <person name="Huang B."/>
            <person name="Brooks J.P."/>
            <person name="Glascock A.L."/>
            <person name="Sheth N.U."/>
            <person name="Strauss J.F.III."/>
            <person name="Jefferson K.K."/>
            <person name="Buck G.A."/>
        </authorList>
    </citation>
    <scope>NUCLEOTIDE SEQUENCE [LARGE SCALE GENOMIC DNA]</scope>
    <source>
        <strain evidence="1 2">VCU_M1</strain>
    </source>
</reference>
<gene>
    <name evidence="1" type="ORF">MGM1_1310</name>
</gene>
<evidence type="ECO:0000313" key="1">
    <source>
        <dbReference type="EMBL" id="AIV03518.1"/>
    </source>
</evidence>
<organism evidence="1 2">
    <name type="scientific">Candidatus Malacoplasma girerdii</name>
    <dbReference type="NCBI Taxonomy" id="1318617"/>
    <lineage>
        <taxon>Bacteria</taxon>
        <taxon>Bacillati</taxon>
        <taxon>Mycoplasmatota</taxon>
        <taxon>Mycoplasmoidales</taxon>
        <taxon>Mycoplasmoidaceae</taxon>
        <taxon>Malacoplasma</taxon>
    </lineage>
</organism>
<dbReference type="KEGG" id="mgj:MGM1_1310"/>
<evidence type="ECO:0000313" key="2">
    <source>
        <dbReference type="Proteomes" id="UP000030066"/>
    </source>
</evidence>
<name>A0A097SSE7_9BACT</name>
<accession>A0A097SSE7</accession>
<dbReference type="HOGENOM" id="CLU_3231148_0_0_14"/>
<dbReference type="Proteomes" id="UP000030066">
    <property type="component" value="Chromosome"/>
</dbReference>